<dbReference type="CDD" id="cd00603">
    <property type="entry name" value="IPT_PCSR"/>
    <property type="match status" value="4"/>
</dbReference>
<name>A0A8S2ZVX9_9BILA</name>
<accession>A0A8S2ZVX9</accession>
<dbReference type="InterPro" id="IPR014756">
    <property type="entry name" value="Ig_E-set"/>
</dbReference>
<reference evidence="3" key="1">
    <citation type="submission" date="2021-02" db="EMBL/GenBank/DDBJ databases">
        <authorList>
            <person name="Nowell W R."/>
        </authorList>
    </citation>
    <scope>NUCLEOTIDE SEQUENCE</scope>
</reference>
<feature type="domain" description="IPT/TIG" evidence="2">
    <location>
        <begin position="306"/>
        <end position="390"/>
    </location>
</feature>
<dbReference type="PANTHER" id="PTHR46769">
    <property type="entry name" value="POLYCYSTIC KIDNEY AND HEPATIC DISEASE 1 (AUTOSOMAL RECESSIVE)-LIKE 1"/>
    <property type="match status" value="1"/>
</dbReference>
<dbReference type="PANTHER" id="PTHR46769:SF2">
    <property type="entry name" value="FIBROCYSTIN-L ISOFORM 2 PRECURSOR-RELATED"/>
    <property type="match status" value="1"/>
</dbReference>
<evidence type="ECO:0000313" key="4">
    <source>
        <dbReference type="Proteomes" id="UP000681720"/>
    </source>
</evidence>
<dbReference type="Proteomes" id="UP000681720">
    <property type="component" value="Unassembled WGS sequence"/>
</dbReference>
<evidence type="ECO:0000313" key="3">
    <source>
        <dbReference type="EMBL" id="CAF4667306.1"/>
    </source>
</evidence>
<dbReference type="SUPFAM" id="SSF81296">
    <property type="entry name" value="E set domains"/>
    <property type="match status" value="6"/>
</dbReference>
<feature type="non-terminal residue" evidence="3">
    <location>
        <position position="538"/>
    </location>
</feature>
<feature type="domain" description="IPT/TIG" evidence="2">
    <location>
        <begin position="396"/>
        <end position="483"/>
    </location>
</feature>
<feature type="domain" description="IPT/TIG" evidence="2">
    <location>
        <begin position="129"/>
        <end position="218"/>
    </location>
</feature>
<sequence>LALNSSCSSNILNATLCTESVPDLSSSTEFIYTLCKIESIIGISPTEGPMGTQVTIRGTNFTGNMCDYDIQIGSKYHCPIINKSSTQLICQITANSMLDAGINQIVRVARNLQGYLGNSNQLQFRFLSSISNISPTIGSIYGGTLVTIDGDGFISSDTRVFISGVNYTHAGSLSYSRIILTTPPQLTYVDVNLTVRAFVRTSQSVCLMSSCYFSWKTLLTPHFDSVSPQWINDTTNLTITGRNLLTGGSTMADIDVSINSNICNVTEMGNESITCTVISVEAGQYTIIGFIDGIGNIYSTLTITSEALISTIVPLMSSIYGGATMTIVGHGFSKNISQIQVTIGTNICPVIQATNNRIQCIIPPQGNSSGSVNISIISHQISFPSSFTLNYNETVTPNITSISPTFGNSSQVLHIIGDNFVGVGQTTAFVGNTKCIIRNSSQNLIICTIDLSLAAGHHSVRIHVDVVGNSNSNIFYTNDLSVTNTTPSEGGYGGGLSTTILGHGFNGTDVNVTICNQTCLSVQVVSNDQLICITPDVS</sequence>
<dbReference type="InterPro" id="IPR052387">
    <property type="entry name" value="Fibrocystin"/>
</dbReference>
<proteinExistence type="predicted"/>
<gene>
    <name evidence="3" type="ORF">GIL414_LOCUS41735</name>
</gene>
<dbReference type="Gene3D" id="2.60.40.10">
    <property type="entry name" value="Immunoglobulins"/>
    <property type="match status" value="6"/>
</dbReference>
<keyword evidence="1" id="KW-0732">Signal</keyword>
<dbReference type="InterPro" id="IPR002909">
    <property type="entry name" value="IPT_dom"/>
</dbReference>
<feature type="domain" description="IPT/TIG" evidence="2">
    <location>
        <begin position="220"/>
        <end position="304"/>
    </location>
</feature>
<evidence type="ECO:0000259" key="2">
    <source>
        <dbReference type="SMART" id="SM00429"/>
    </source>
</evidence>
<dbReference type="AlphaFoldDB" id="A0A8S2ZVX9"/>
<dbReference type="SMART" id="SM00429">
    <property type="entry name" value="IPT"/>
    <property type="match status" value="5"/>
</dbReference>
<dbReference type="EMBL" id="CAJOBJ010119065">
    <property type="protein sequence ID" value="CAF4667306.1"/>
    <property type="molecule type" value="Genomic_DNA"/>
</dbReference>
<organism evidence="3 4">
    <name type="scientific">Rotaria magnacalcarata</name>
    <dbReference type="NCBI Taxonomy" id="392030"/>
    <lineage>
        <taxon>Eukaryota</taxon>
        <taxon>Metazoa</taxon>
        <taxon>Spiralia</taxon>
        <taxon>Gnathifera</taxon>
        <taxon>Rotifera</taxon>
        <taxon>Eurotatoria</taxon>
        <taxon>Bdelloidea</taxon>
        <taxon>Philodinida</taxon>
        <taxon>Philodinidae</taxon>
        <taxon>Rotaria</taxon>
    </lineage>
</organism>
<dbReference type="CDD" id="cd00102">
    <property type="entry name" value="IPT"/>
    <property type="match status" value="1"/>
</dbReference>
<comment type="caution">
    <text evidence="3">The sequence shown here is derived from an EMBL/GenBank/DDBJ whole genome shotgun (WGS) entry which is preliminary data.</text>
</comment>
<evidence type="ECO:0000256" key="1">
    <source>
        <dbReference type="ARBA" id="ARBA00022729"/>
    </source>
</evidence>
<protein>
    <recommendedName>
        <fullName evidence="2">IPT/TIG domain-containing protein</fullName>
    </recommendedName>
</protein>
<feature type="non-terminal residue" evidence="3">
    <location>
        <position position="1"/>
    </location>
</feature>
<dbReference type="Pfam" id="PF01833">
    <property type="entry name" value="TIG"/>
    <property type="match status" value="6"/>
</dbReference>
<dbReference type="InterPro" id="IPR013783">
    <property type="entry name" value="Ig-like_fold"/>
</dbReference>
<feature type="domain" description="IPT/TIG" evidence="2">
    <location>
        <begin position="39"/>
        <end position="127"/>
    </location>
</feature>